<dbReference type="PANTHER" id="PTHR40053:SF1">
    <property type="entry name" value="SPORULATION-CONTROL PROTEIN SPO0M"/>
    <property type="match status" value="1"/>
</dbReference>
<gene>
    <name evidence="1" type="ORF">DFR75_11082</name>
</gene>
<keyword evidence="2" id="KW-1185">Reference proteome</keyword>
<evidence type="ECO:0000313" key="2">
    <source>
        <dbReference type="Proteomes" id="UP000295087"/>
    </source>
</evidence>
<dbReference type="PANTHER" id="PTHR40053">
    <property type="entry name" value="SPORULATION-CONTROL PROTEIN SPO0M"/>
    <property type="match status" value="1"/>
</dbReference>
<dbReference type="Pfam" id="PF07070">
    <property type="entry name" value="Spo0M"/>
    <property type="match status" value="1"/>
</dbReference>
<dbReference type="Proteomes" id="UP000295087">
    <property type="component" value="Unassembled WGS sequence"/>
</dbReference>
<proteinExistence type="predicted"/>
<organism evidence="1 2">
    <name type="scientific">Nocardia ignorata</name>
    <dbReference type="NCBI Taxonomy" id="145285"/>
    <lineage>
        <taxon>Bacteria</taxon>
        <taxon>Bacillati</taxon>
        <taxon>Actinomycetota</taxon>
        <taxon>Actinomycetes</taxon>
        <taxon>Mycobacteriales</taxon>
        <taxon>Nocardiaceae</taxon>
        <taxon>Nocardia</taxon>
    </lineage>
</organism>
<dbReference type="EMBL" id="SNXK01000010">
    <property type="protein sequence ID" value="TDP30875.1"/>
    <property type="molecule type" value="Genomic_DNA"/>
</dbReference>
<comment type="caution">
    <text evidence="1">The sequence shown here is derived from an EMBL/GenBank/DDBJ whole genome shotgun (WGS) entry which is preliminary data.</text>
</comment>
<sequence length="257" mass="27859">MFKQMLAAAGVGGAEVDTELFTPGVQPGGLVEGVIRLRGGRVDQAVGQVAVEFITRVEREYSDGEERVADQAFGRVAVTGPFTLGAGRIAEFRFAAPVPLETPITFFDGHHLPGAAVALRTVVDLHGAVDSTDTDPIGIGALPAQHVVLDAVRRMGFPLLRTDVEAGRINRTPQRLPFYQELEFGRSPHFPRVNQLEVTFIATETGMAVVLEADIQGGLLRGTRDGIGMFWVDYAQLAHQDWTREIHQSLHRLGALG</sequence>
<reference evidence="1 2" key="1">
    <citation type="submission" date="2019-03" db="EMBL/GenBank/DDBJ databases">
        <title>Genomic Encyclopedia of Type Strains, Phase IV (KMG-IV): sequencing the most valuable type-strain genomes for metagenomic binning, comparative biology and taxonomic classification.</title>
        <authorList>
            <person name="Goeker M."/>
        </authorList>
    </citation>
    <scope>NUCLEOTIDE SEQUENCE [LARGE SCALE GENOMIC DNA]</scope>
    <source>
        <strain evidence="1 2">DSM 44496</strain>
    </source>
</reference>
<dbReference type="AlphaFoldDB" id="A0A4R6P103"/>
<accession>A0A4R6P103</accession>
<dbReference type="RefSeq" id="WP_067495959.1">
    <property type="nucleotide sequence ID" value="NZ_JBHXPO010000011.1"/>
</dbReference>
<name>A0A4R6P103_NOCIG</name>
<evidence type="ECO:0000313" key="1">
    <source>
        <dbReference type="EMBL" id="TDP30875.1"/>
    </source>
</evidence>
<protein>
    <submittedName>
        <fullName evidence="1">Sporulation-control protein</fullName>
    </submittedName>
</protein>
<dbReference type="InterPro" id="IPR009776">
    <property type="entry name" value="Spore_0_M"/>
</dbReference>